<evidence type="ECO:0000256" key="1">
    <source>
        <dbReference type="SAM" id="MobiDB-lite"/>
    </source>
</evidence>
<dbReference type="AlphaFoldDB" id="A0AAE1PC77"/>
<sequence length="226" mass="25911">MLKSAKPLHMKRKPPDHQQPFQDAVTGKSPLMTSVKSGTAPPKSRRKINTHGEIVTQKQCIEQMKVTEVQQKEKKLSKTKKKEKQPRKKIKRTKQPEPDLYSTTSTEDELSFVNSSDDLSLGLDSYEDPEEDAEHMKSPTPDAKSPKPKLSEESIGKYFAVYYTEPLTYYWGKVTKVLYEDEDGEVTRVEVDFLKKETIASNPSFYKCTMYFPDEAVYTCLGKKKL</sequence>
<proteinExistence type="predicted"/>
<name>A0AAE1PC77_9EUCA</name>
<evidence type="ECO:0000313" key="3">
    <source>
        <dbReference type="Proteomes" id="UP001292094"/>
    </source>
</evidence>
<dbReference type="EMBL" id="JAWZYT010002240">
    <property type="protein sequence ID" value="KAK4305728.1"/>
    <property type="molecule type" value="Genomic_DNA"/>
</dbReference>
<keyword evidence="3" id="KW-1185">Reference proteome</keyword>
<organism evidence="2 3">
    <name type="scientific">Petrolisthes manimaculis</name>
    <dbReference type="NCBI Taxonomy" id="1843537"/>
    <lineage>
        <taxon>Eukaryota</taxon>
        <taxon>Metazoa</taxon>
        <taxon>Ecdysozoa</taxon>
        <taxon>Arthropoda</taxon>
        <taxon>Crustacea</taxon>
        <taxon>Multicrustacea</taxon>
        <taxon>Malacostraca</taxon>
        <taxon>Eumalacostraca</taxon>
        <taxon>Eucarida</taxon>
        <taxon>Decapoda</taxon>
        <taxon>Pleocyemata</taxon>
        <taxon>Anomura</taxon>
        <taxon>Galatheoidea</taxon>
        <taxon>Porcellanidae</taxon>
        <taxon>Petrolisthes</taxon>
    </lineage>
</organism>
<comment type="caution">
    <text evidence="2">The sequence shown here is derived from an EMBL/GenBank/DDBJ whole genome shotgun (WGS) entry which is preliminary data.</text>
</comment>
<feature type="region of interest" description="Disordered" evidence="1">
    <location>
        <begin position="1"/>
        <end position="150"/>
    </location>
</feature>
<feature type="compositionally biased region" description="Basic residues" evidence="1">
    <location>
        <begin position="1"/>
        <end position="14"/>
    </location>
</feature>
<protein>
    <submittedName>
        <fullName evidence="2">Uncharacterized protein</fullName>
    </submittedName>
</protein>
<reference evidence="2" key="1">
    <citation type="submission" date="2023-11" db="EMBL/GenBank/DDBJ databases">
        <title>Genome assemblies of two species of porcelain crab, Petrolisthes cinctipes and Petrolisthes manimaculis (Anomura: Porcellanidae).</title>
        <authorList>
            <person name="Angst P."/>
        </authorList>
    </citation>
    <scope>NUCLEOTIDE SEQUENCE</scope>
    <source>
        <strain evidence="2">PB745_02</strain>
        <tissue evidence="2">Gill</tissue>
    </source>
</reference>
<gene>
    <name evidence="2" type="ORF">Pmani_022387</name>
</gene>
<accession>A0AAE1PC77</accession>
<evidence type="ECO:0000313" key="2">
    <source>
        <dbReference type="EMBL" id="KAK4305728.1"/>
    </source>
</evidence>
<dbReference type="Proteomes" id="UP001292094">
    <property type="component" value="Unassembled WGS sequence"/>
</dbReference>
<feature type="compositionally biased region" description="Low complexity" evidence="1">
    <location>
        <begin position="115"/>
        <end position="124"/>
    </location>
</feature>
<feature type="compositionally biased region" description="Basic residues" evidence="1">
    <location>
        <begin position="77"/>
        <end position="93"/>
    </location>
</feature>